<protein>
    <recommendedName>
        <fullName evidence="7">Prefoldin subunit 2</fullName>
    </recommendedName>
</protein>
<dbReference type="FunFam" id="1.10.287.370:FF:000002">
    <property type="entry name" value="Prefoldin subunit 2"/>
    <property type="match status" value="1"/>
</dbReference>
<accession>A0AAW1CWS0</accession>
<sequence>MASTDSKKPAPKTAKGKTLTTEEIYNGFQMLRNEQRNLASKLSEVEMDLSEHKMVLETLKDLDGDRKCYRLIGGILCEKTVKEVIPSLTINRDKLTGLAETLNEQVMKKGTEINEYKEKYNIRIRGQDEIPTALNEENDQKSEAQPRNVIMVNPI</sequence>
<dbReference type="GO" id="GO:0051082">
    <property type="term" value="F:unfolded protein binding"/>
    <property type="evidence" value="ECO:0007669"/>
    <property type="project" value="InterPro"/>
</dbReference>
<dbReference type="CDD" id="cd23163">
    <property type="entry name" value="Prefoldin_2"/>
    <property type="match status" value="1"/>
</dbReference>
<name>A0AAW1CWS0_9HEMI</name>
<evidence type="ECO:0000313" key="6">
    <source>
        <dbReference type="Proteomes" id="UP001461498"/>
    </source>
</evidence>
<dbReference type="AlphaFoldDB" id="A0AAW1CWS0"/>
<dbReference type="InterPro" id="IPR009053">
    <property type="entry name" value="Prefoldin"/>
</dbReference>
<dbReference type="Gene3D" id="1.10.287.370">
    <property type="match status" value="1"/>
</dbReference>
<reference evidence="5 6" key="1">
    <citation type="submission" date="2022-12" db="EMBL/GenBank/DDBJ databases">
        <title>Chromosome-level genome assembly of true bugs.</title>
        <authorList>
            <person name="Ma L."/>
            <person name="Li H."/>
        </authorList>
    </citation>
    <scope>NUCLEOTIDE SEQUENCE [LARGE SCALE GENOMIC DNA]</scope>
    <source>
        <strain evidence="5">Lab_2022b</strain>
    </source>
</reference>
<keyword evidence="3" id="KW-0143">Chaperone</keyword>
<dbReference type="GO" id="GO:0006457">
    <property type="term" value="P:protein folding"/>
    <property type="evidence" value="ECO:0007669"/>
    <property type="project" value="InterPro"/>
</dbReference>
<comment type="caution">
    <text evidence="5">The sequence shown here is derived from an EMBL/GenBank/DDBJ whole genome shotgun (WGS) entry which is preliminary data.</text>
</comment>
<dbReference type="InterPro" id="IPR002777">
    <property type="entry name" value="PFD_beta-like"/>
</dbReference>
<dbReference type="Proteomes" id="UP001461498">
    <property type="component" value="Unassembled WGS sequence"/>
</dbReference>
<comment type="function">
    <text evidence="4">Binds specifically to cytosolic chaperonin (c-CPN) and transfers target proteins to it. Binds to nascent polypeptide chain and promotes folding in an environment in which there are many competing pathways for nonnative proteins.</text>
</comment>
<dbReference type="SUPFAM" id="SSF46579">
    <property type="entry name" value="Prefoldin"/>
    <property type="match status" value="1"/>
</dbReference>
<organism evidence="5 6">
    <name type="scientific">Rhynocoris fuscipes</name>
    <dbReference type="NCBI Taxonomy" id="488301"/>
    <lineage>
        <taxon>Eukaryota</taxon>
        <taxon>Metazoa</taxon>
        <taxon>Ecdysozoa</taxon>
        <taxon>Arthropoda</taxon>
        <taxon>Hexapoda</taxon>
        <taxon>Insecta</taxon>
        <taxon>Pterygota</taxon>
        <taxon>Neoptera</taxon>
        <taxon>Paraneoptera</taxon>
        <taxon>Hemiptera</taxon>
        <taxon>Heteroptera</taxon>
        <taxon>Panheteroptera</taxon>
        <taxon>Cimicomorpha</taxon>
        <taxon>Reduviidae</taxon>
        <taxon>Harpactorinae</taxon>
        <taxon>Harpactorini</taxon>
        <taxon>Rhynocoris</taxon>
    </lineage>
</organism>
<dbReference type="Pfam" id="PF01920">
    <property type="entry name" value="Prefoldin_2"/>
    <property type="match status" value="1"/>
</dbReference>
<comment type="similarity">
    <text evidence="1">Belongs to the prefoldin subunit beta family.</text>
</comment>
<evidence type="ECO:0000256" key="3">
    <source>
        <dbReference type="ARBA" id="ARBA00023186"/>
    </source>
</evidence>
<dbReference type="GO" id="GO:0016272">
    <property type="term" value="C:prefoldin complex"/>
    <property type="evidence" value="ECO:0007669"/>
    <property type="project" value="InterPro"/>
</dbReference>
<dbReference type="EMBL" id="JAPXFL010000008">
    <property type="protein sequence ID" value="KAK9502238.1"/>
    <property type="molecule type" value="Genomic_DNA"/>
</dbReference>
<gene>
    <name evidence="5" type="ORF">O3M35_011046</name>
</gene>
<dbReference type="EMBL" id="JAPXFL010000008">
    <property type="protein sequence ID" value="KAK9502239.1"/>
    <property type="molecule type" value="Genomic_DNA"/>
</dbReference>
<evidence type="ECO:0000313" key="5">
    <source>
        <dbReference type="EMBL" id="KAK9502238.1"/>
    </source>
</evidence>
<dbReference type="PANTHER" id="PTHR13303">
    <property type="entry name" value="PREFOLDIN SUBUNIT 2"/>
    <property type="match status" value="1"/>
</dbReference>
<proteinExistence type="inferred from homology"/>
<evidence type="ECO:0008006" key="7">
    <source>
        <dbReference type="Google" id="ProtNLM"/>
    </source>
</evidence>
<evidence type="ECO:0000256" key="2">
    <source>
        <dbReference type="ARBA" id="ARBA00011695"/>
    </source>
</evidence>
<keyword evidence="6" id="KW-1185">Reference proteome</keyword>
<evidence type="ECO:0000256" key="1">
    <source>
        <dbReference type="ARBA" id="ARBA00008045"/>
    </source>
</evidence>
<comment type="subunit">
    <text evidence="2">Heterohexamer of two PFD-alpha type and four PFD-beta type subunits.</text>
</comment>
<evidence type="ECO:0000256" key="4">
    <source>
        <dbReference type="ARBA" id="ARBA00024667"/>
    </source>
</evidence>
<dbReference type="InterPro" id="IPR027235">
    <property type="entry name" value="PFD2"/>
</dbReference>